<dbReference type="EMBL" id="MTHB01000110">
    <property type="protein sequence ID" value="OXC76913.1"/>
    <property type="molecule type" value="Genomic_DNA"/>
</dbReference>
<evidence type="ECO:0000313" key="2">
    <source>
        <dbReference type="Proteomes" id="UP000214720"/>
    </source>
</evidence>
<dbReference type="AlphaFoldDB" id="A0A226X0P0"/>
<reference evidence="2" key="1">
    <citation type="submission" date="2017-01" db="EMBL/GenBank/DDBJ databases">
        <title>Genome Analysis of Deinococcus marmoris KOPRI26562.</title>
        <authorList>
            <person name="Kim J.H."/>
            <person name="Oh H.-M."/>
        </authorList>
    </citation>
    <scope>NUCLEOTIDE SEQUENCE [LARGE SCALE GENOMIC DNA]</scope>
    <source>
        <strain evidence="2">PAMC 26633</strain>
    </source>
</reference>
<dbReference type="OrthoDB" id="9129742at2"/>
<sequence length="176" mass="18820">MRSLLIVVDDPLFGEASRKRDGNHFANSLGSTLGANAGSIPVTLLQIDSEADARALPKTILSSHATQIMLVKATRVTTTSRGDAEAVWQLAISDVNASIVPNEHDPSRPNTRVEMKTFYREQISADVIAGLDIFVGGIDKNAEKMGLAIAARLREEHVLTPDPSVGATPVVTPEHS</sequence>
<organism evidence="1 2">
    <name type="scientific">Caballeronia sordidicola</name>
    <name type="common">Burkholderia sordidicola</name>
    <dbReference type="NCBI Taxonomy" id="196367"/>
    <lineage>
        <taxon>Bacteria</taxon>
        <taxon>Pseudomonadati</taxon>
        <taxon>Pseudomonadota</taxon>
        <taxon>Betaproteobacteria</taxon>
        <taxon>Burkholderiales</taxon>
        <taxon>Burkholderiaceae</taxon>
        <taxon>Caballeronia</taxon>
    </lineage>
</organism>
<protein>
    <submittedName>
        <fullName evidence="1">Uncharacterized protein</fullName>
    </submittedName>
</protein>
<proteinExistence type="predicted"/>
<gene>
    <name evidence="1" type="ORF">BSU04_18050</name>
</gene>
<dbReference type="Proteomes" id="UP000214720">
    <property type="component" value="Unassembled WGS sequence"/>
</dbReference>
<accession>A0A226X0P0</accession>
<comment type="caution">
    <text evidence="1">The sequence shown here is derived from an EMBL/GenBank/DDBJ whole genome shotgun (WGS) entry which is preliminary data.</text>
</comment>
<dbReference type="RefSeq" id="WP_089161730.1">
    <property type="nucleotide sequence ID" value="NZ_MTHB01000110.1"/>
</dbReference>
<name>A0A226X0P0_CABSO</name>
<evidence type="ECO:0000313" key="1">
    <source>
        <dbReference type="EMBL" id="OXC76913.1"/>
    </source>
</evidence>